<keyword evidence="3" id="KW-1185">Reference proteome</keyword>
<dbReference type="InterPro" id="IPR003615">
    <property type="entry name" value="HNH_nuc"/>
</dbReference>
<dbReference type="eggNOG" id="COG3440">
    <property type="taxonomic scope" value="Bacteria"/>
</dbReference>
<gene>
    <name evidence="2" type="ordered locus">Daci_4706</name>
</gene>
<reference evidence="2 3" key="1">
    <citation type="journal article" date="2004" name="Appl. Environ. Microbiol.">
        <title>Mineralization of individual congeners of linear alkylbenzenesulfonate by defined pairs of heterotrophic bacteria.</title>
        <authorList>
            <person name="Schleheck D."/>
            <person name="Knepper T.P."/>
            <person name="Fischer K."/>
            <person name="Cook A.M."/>
        </authorList>
    </citation>
    <scope>NUCLEOTIDE SEQUENCE [LARGE SCALE GENOMIC DNA]</scope>
    <source>
        <strain evidence="3">DSM 14801 / SPH-1</strain>
    </source>
</reference>
<evidence type="ECO:0000313" key="2">
    <source>
        <dbReference type="EMBL" id="ABX37335.1"/>
    </source>
</evidence>
<organism evidence="2 3">
    <name type="scientific">Delftia acidovorans (strain DSM 14801 / SPH-1)</name>
    <dbReference type="NCBI Taxonomy" id="398578"/>
    <lineage>
        <taxon>Bacteria</taxon>
        <taxon>Pseudomonadati</taxon>
        <taxon>Pseudomonadota</taxon>
        <taxon>Betaproteobacteria</taxon>
        <taxon>Burkholderiales</taxon>
        <taxon>Comamonadaceae</taxon>
        <taxon>Delftia</taxon>
    </lineage>
</organism>
<dbReference type="EMBL" id="CP000884">
    <property type="protein sequence ID" value="ABX37335.1"/>
    <property type="molecule type" value="Genomic_DNA"/>
</dbReference>
<feature type="domain" description="HNH nuclease" evidence="1">
    <location>
        <begin position="209"/>
        <end position="260"/>
    </location>
</feature>
<sequence length="311" mass="34770">MAYWWVNHKQTFKSEIEGGYIWSPQRKANGGYNQTYENLRLVKKGDTVISYADGQVKAIGVATSGYRDEGKPENFGKAGDAWHSDGWLVPVAWELLESPVRPKHHMGVLAGDLPEKYSPIRASGDGNQGVYLASVSQALGENILGLAGKANDAALEFHDEQLMELEADQVQQELSASPTLSSTEIEQLVKARRGQGIYRTNLMQIEKRCRLTGVSDTRLLVASHIKPWKDSTNQERLDGHNGLLLSPHVDRLFDRHLISFTDDGQIIVVEAWVVNAMLAWGLDPKMNAGQFTPKQRQYLEVHRAKLTQQSH</sequence>
<evidence type="ECO:0000259" key="1">
    <source>
        <dbReference type="Pfam" id="PF13391"/>
    </source>
</evidence>
<dbReference type="Proteomes" id="UP000000784">
    <property type="component" value="Chromosome"/>
</dbReference>
<dbReference type="HOGENOM" id="CLU_054701_0_0_4"/>
<dbReference type="AlphaFoldDB" id="A9C3M4"/>
<accession>A9C3M4</accession>
<proteinExistence type="predicted"/>
<dbReference type="Pfam" id="PF13391">
    <property type="entry name" value="HNH_2"/>
    <property type="match status" value="1"/>
</dbReference>
<reference evidence="3" key="2">
    <citation type="submission" date="2007-11" db="EMBL/GenBank/DDBJ databases">
        <title>Complete sequence of Delftia acidovorans DSM 14801 / SPH-1.</title>
        <authorList>
            <person name="Copeland A."/>
            <person name="Lucas S."/>
            <person name="Lapidus A."/>
            <person name="Barry K."/>
            <person name="Glavina del Rio T."/>
            <person name="Dalin E."/>
            <person name="Tice H."/>
            <person name="Pitluck S."/>
            <person name="Lowry S."/>
            <person name="Clum A."/>
            <person name="Schmutz J."/>
            <person name="Larimer F."/>
            <person name="Land M."/>
            <person name="Hauser L."/>
            <person name="Kyrpides N."/>
            <person name="Kim E."/>
            <person name="Schleheck D."/>
            <person name="Richardson P."/>
        </authorList>
    </citation>
    <scope>NUCLEOTIDE SEQUENCE [LARGE SCALE GENOMIC DNA]</scope>
    <source>
        <strain evidence="3">DSM 14801 / SPH-1</strain>
    </source>
</reference>
<protein>
    <recommendedName>
        <fullName evidence="1">HNH nuclease domain-containing protein</fullName>
    </recommendedName>
</protein>
<dbReference type="GeneID" id="24117195"/>
<name>A9C3M4_DELAS</name>
<dbReference type="STRING" id="398578.Daci_4706"/>
<dbReference type="KEGG" id="dac:Daci_4706"/>
<dbReference type="RefSeq" id="WP_012206505.1">
    <property type="nucleotide sequence ID" value="NC_010002.1"/>
</dbReference>
<evidence type="ECO:0000313" key="3">
    <source>
        <dbReference type="Proteomes" id="UP000000784"/>
    </source>
</evidence>